<name>A0A9P7VGN0_9AGAR</name>
<evidence type="ECO:0000313" key="1">
    <source>
        <dbReference type="EMBL" id="KAG7439634.1"/>
    </source>
</evidence>
<dbReference type="EMBL" id="MU250588">
    <property type="protein sequence ID" value="KAG7439634.1"/>
    <property type="molecule type" value="Genomic_DNA"/>
</dbReference>
<comment type="caution">
    <text evidence="1">The sequence shown here is derived from an EMBL/GenBank/DDBJ whole genome shotgun (WGS) entry which is preliminary data.</text>
</comment>
<sequence length="55" mass="6438">MNAQLSLGDDDCGYFRRIHAGHATVYMTYESLRQRRGWNCGHRRNASTYSTSNRR</sequence>
<protein>
    <submittedName>
        <fullName evidence="1">Uncharacterized protein</fullName>
    </submittedName>
</protein>
<organism evidence="1 2">
    <name type="scientific">Guyanagaster necrorhizus</name>
    <dbReference type="NCBI Taxonomy" id="856835"/>
    <lineage>
        <taxon>Eukaryota</taxon>
        <taxon>Fungi</taxon>
        <taxon>Dikarya</taxon>
        <taxon>Basidiomycota</taxon>
        <taxon>Agaricomycotina</taxon>
        <taxon>Agaricomycetes</taxon>
        <taxon>Agaricomycetidae</taxon>
        <taxon>Agaricales</taxon>
        <taxon>Marasmiineae</taxon>
        <taxon>Physalacriaceae</taxon>
        <taxon>Guyanagaster</taxon>
    </lineage>
</organism>
<dbReference type="AlphaFoldDB" id="A0A9P7VGN0"/>
<evidence type="ECO:0000313" key="2">
    <source>
        <dbReference type="Proteomes" id="UP000812287"/>
    </source>
</evidence>
<dbReference type="RefSeq" id="XP_043033134.1">
    <property type="nucleotide sequence ID" value="XM_043181910.1"/>
</dbReference>
<dbReference type="GeneID" id="66104206"/>
<accession>A0A9P7VGN0</accession>
<keyword evidence="2" id="KW-1185">Reference proteome</keyword>
<dbReference type="Proteomes" id="UP000812287">
    <property type="component" value="Unassembled WGS sequence"/>
</dbReference>
<proteinExistence type="predicted"/>
<reference evidence="1" key="1">
    <citation type="submission" date="2020-11" db="EMBL/GenBank/DDBJ databases">
        <title>Adaptations for nitrogen fixation in a non-lichenized fungal sporocarp promotes dispersal by wood-feeding termites.</title>
        <authorList>
            <consortium name="DOE Joint Genome Institute"/>
            <person name="Koch R.A."/>
            <person name="Yoon G."/>
            <person name="Arayal U."/>
            <person name="Lail K."/>
            <person name="Amirebrahimi M."/>
            <person name="Labutti K."/>
            <person name="Lipzen A."/>
            <person name="Riley R."/>
            <person name="Barry K."/>
            <person name="Henrissat B."/>
            <person name="Grigoriev I.V."/>
            <person name="Herr J.R."/>
            <person name="Aime M.C."/>
        </authorList>
    </citation>
    <scope>NUCLEOTIDE SEQUENCE</scope>
    <source>
        <strain evidence="1">MCA 3950</strain>
    </source>
</reference>
<gene>
    <name evidence="1" type="ORF">BT62DRAFT_696156</name>
</gene>